<comment type="similarity">
    <text evidence="2 15">Belongs to the phenylalanyl-tRNA synthetase beta subunit family. Type 1 subfamily.</text>
</comment>
<comment type="caution">
    <text evidence="20">The sequence shown here is derived from an EMBL/GenBank/DDBJ whole genome shotgun (WGS) entry which is preliminary data.</text>
</comment>
<feature type="binding site" evidence="15">
    <location>
        <position position="480"/>
    </location>
    <ligand>
        <name>Mg(2+)</name>
        <dbReference type="ChEBI" id="CHEBI:18420"/>
        <note>shared with alpha subunit</note>
    </ligand>
</feature>
<evidence type="ECO:0000256" key="3">
    <source>
        <dbReference type="ARBA" id="ARBA00011209"/>
    </source>
</evidence>
<dbReference type="PROSITE" id="PS51483">
    <property type="entry name" value="B5"/>
    <property type="match status" value="1"/>
</dbReference>
<dbReference type="SMART" id="SM00896">
    <property type="entry name" value="FDX-ACB"/>
    <property type="match status" value="1"/>
</dbReference>
<feature type="domain" description="TRNA-binding" evidence="17">
    <location>
        <begin position="42"/>
        <end position="160"/>
    </location>
</feature>
<dbReference type="InterPro" id="IPR045060">
    <property type="entry name" value="Phe-tRNA-ligase_IIc_bsu"/>
</dbReference>
<dbReference type="EC" id="6.1.1.20" evidence="15"/>
<dbReference type="SUPFAM" id="SSF46955">
    <property type="entry name" value="Putative DNA-binding domain"/>
    <property type="match status" value="1"/>
</dbReference>
<dbReference type="Gene3D" id="3.30.930.10">
    <property type="entry name" value="Bira Bifunctional Protein, Domain 2"/>
    <property type="match status" value="1"/>
</dbReference>
<dbReference type="SUPFAM" id="SSF50249">
    <property type="entry name" value="Nucleic acid-binding proteins"/>
    <property type="match status" value="1"/>
</dbReference>
<keyword evidence="11 16" id="KW-0694">RNA-binding</keyword>
<keyword evidence="5 16" id="KW-0820">tRNA-binding</keyword>
<dbReference type="InterPro" id="IPR020825">
    <property type="entry name" value="Phe-tRNA_synthase-like_B3/B4"/>
</dbReference>
<dbReference type="Gene3D" id="3.30.56.10">
    <property type="match status" value="2"/>
</dbReference>
<evidence type="ECO:0000256" key="6">
    <source>
        <dbReference type="ARBA" id="ARBA00022598"/>
    </source>
</evidence>
<dbReference type="AlphaFoldDB" id="A0A939G9F3"/>
<dbReference type="InterPro" id="IPR045864">
    <property type="entry name" value="aa-tRNA-synth_II/BPL/LPL"/>
</dbReference>
<dbReference type="InterPro" id="IPR004532">
    <property type="entry name" value="Phe-tRNA-ligase_IIc_bsu_bact"/>
</dbReference>
<dbReference type="InterPro" id="IPR041616">
    <property type="entry name" value="PheRS_beta_core"/>
</dbReference>
<evidence type="ECO:0000256" key="15">
    <source>
        <dbReference type="HAMAP-Rule" id="MF_00283"/>
    </source>
</evidence>
<keyword evidence="4 15" id="KW-0963">Cytoplasm</keyword>
<evidence type="ECO:0000256" key="7">
    <source>
        <dbReference type="ARBA" id="ARBA00022723"/>
    </source>
</evidence>
<dbReference type="PROSITE" id="PS50886">
    <property type="entry name" value="TRBD"/>
    <property type="match status" value="1"/>
</dbReference>
<comment type="catalytic activity">
    <reaction evidence="14 15">
        <text>tRNA(Phe) + L-phenylalanine + ATP = L-phenylalanyl-tRNA(Phe) + AMP + diphosphate + H(+)</text>
        <dbReference type="Rhea" id="RHEA:19413"/>
        <dbReference type="Rhea" id="RHEA-COMP:9668"/>
        <dbReference type="Rhea" id="RHEA-COMP:9699"/>
        <dbReference type="ChEBI" id="CHEBI:15378"/>
        <dbReference type="ChEBI" id="CHEBI:30616"/>
        <dbReference type="ChEBI" id="CHEBI:33019"/>
        <dbReference type="ChEBI" id="CHEBI:58095"/>
        <dbReference type="ChEBI" id="CHEBI:78442"/>
        <dbReference type="ChEBI" id="CHEBI:78531"/>
        <dbReference type="ChEBI" id="CHEBI:456215"/>
        <dbReference type="EC" id="6.1.1.20"/>
    </reaction>
</comment>
<dbReference type="EMBL" id="JAFMYU010000029">
    <property type="protein sequence ID" value="MBO0934246.1"/>
    <property type="molecule type" value="Genomic_DNA"/>
</dbReference>
<proteinExistence type="inferred from homology"/>
<dbReference type="Gene3D" id="3.30.70.380">
    <property type="entry name" value="Ferrodoxin-fold anticodon-binding domain"/>
    <property type="match status" value="1"/>
</dbReference>
<evidence type="ECO:0000256" key="4">
    <source>
        <dbReference type="ARBA" id="ARBA00022490"/>
    </source>
</evidence>
<dbReference type="SUPFAM" id="SSF56037">
    <property type="entry name" value="PheT/TilS domain"/>
    <property type="match status" value="1"/>
</dbReference>
<dbReference type="Gene3D" id="3.50.40.10">
    <property type="entry name" value="Phenylalanyl-trna Synthetase, Chain B, domain 3"/>
    <property type="match status" value="1"/>
</dbReference>
<dbReference type="CDD" id="cd00769">
    <property type="entry name" value="PheRS_beta_core"/>
    <property type="match status" value="1"/>
</dbReference>
<dbReference type="InterPro" id="IPR033714">
    <property type="entry name" value="tRNA_bind_bactPheRS"/>
</dbReference>
<evidence type="ECO:0000259" key="17">
    <source>
        <dbReference type="PROSITE" id="PS50886"/>
    </source>
</evidence>
<dbReference type="GO" id="GO:0005524">
    <property type="term" value="F:ATP binding"/>
    <property type="evidence" value="ECO:0007669"/>
    <property type="project" value="UniProtKB-UniRule"/>
</dbReference>
<dbReference type="HAMAP" id="MF_00283">
    <property type="entry name" value="Phe_tRNA_synth_beta1"/>
    <property type="match status" value="1"/>
</dbReference>
<evidence type="ECO:0000256" key="8">
    <source>
        <dbReference type="ARBA" id="ARBA00022741"/>
    </source>
</evidence>
<dbReference type="PANTHER" id="PTHR10947">
    <property type="entry name" value="PHENYLALANYL-TRNA SYNTHETASE BETA CHAIN AND LEUCINE-RICH REPEAT-CONTAINING PROTEIN 47"/>
    <property type="match status" value="1"/>
</dbReference>
<dbReference type="GO" id="GO:0000049">
    <property type="term" value="F:tRNA binding"/>
    <property type="evidence" value="ECO:0007669"/>
    <property type="project" value="UniProtKB-UniRule"/>
</dbReference>
<comment type="subunit">
    <text evidence="3 15">Tetramer of two alpha and two beta subunits.</text>
</comment>
<dbReference type="Gene3D" id="2.40.50.140">
    <property type="entry name" value="Nucleic acid-binding proteins"/>
    <property type="match status" value="1"/>
</dbReference>
<evidence type="ECO:0000256" key="1">
    <source>
        <dbReference type="ARBA" id="ARBA00004496"/>
    </source>
</evidence>
<feature type="binding site" evidence="15">
    <location>
        <position position="476"/>
    </location>
    <ligand>
        <name>Mg(2+)</name>
        <dbReference type="ChEBI" id="CHEBI:18420"/>
        <note>shared with alpha subunit</note>
    </ligand>
</feature>
<keyword evidence="8 15" id="KW-0547">Nucleotide-binding</keyword>
<evidence type="ECO:0000256" key="14">
    <source>
        <dbReference type="ARBA" id="ARBA00049255"/>
    </source>
</evidence>
<keyword evidence="7 15" id="KW-0479">Metal-binding</keyword>
<dbReference type="GO" id="GO:0009328">
    <property type="term" value="C:phenylalanine-tRNA ligase complex"/>
    <property type="evidence" value="ECO:0007669"/>
    <property type="project" value="TreeGrafter"/>
</dbReference>
<protein>
    <recommendedName>
        <fullName evidence="15">Phenylalanine--tRNA ligase beta subunit</fullName>
        <ecNumber evidence="15">6.1.1.20</ecNumber>
    </recommendedName>
    <alternativeName>
        <fullName evidence="15">Phenylalanyl-tRNA synthetase beta subunit</fullName>
        <shortName evidence="15">PheRS</shortName>
    </alternativeName>
</protein>
<evidence type="ECO:0000259" key="18">
    <source>
        <dbReference type="PROSITE" id="PS51447"/>
    </source>
</evidence>
<feature type="domain" description="B5" evidence="19">
    <location>
        <begin position="416"/>
        <end position="492"/>
    </location>
</feature>
<evidence type="ECO:0000313" key="21">
    <source>
        <dbReference type="Proteomes" id="UP000664795"/>
    </source>
</evidence>
<dbReference type="InterPro" id="IPR009061">
    <property type="entry name" value="DNA-bd_dom_put_sf"/>
</dbReference>
<dbReference type="InterPro" id="IPR005146">
    <property type="entry name" value="B3/B4_tRNA-bd"/>
</dbReference>
<dbReference type="Proteomes" id="UP000664795">
    <property type="component" value="Unassembled WGS sequence"/>
</dbReference>
<dbReference type="InterPro" id="IPR012340">
    <property type="entry name" value="NA-bd_OB-fold"/>
</dbReference>
<dbReference type="Pfam" id="PF17759">
    <property type="entry name" value="tRNA_synthFbeta"/>
    <property type="match status" value="1"/>
</dbReference>
<dbReference type="Pfam" id="PF03483">
    <property type="entry name" value="B3_4"/>
    <property type="match status" value="1"/>
</dbReference>
<evidence type="ECO:0000256" key="12">
    <source>
        <dbReference type="ARBA" id="ARBA00022917"/>
    </source>
</evidence>
<keyword evidence="13 15" id="KW-0030">Aminoacyl-tRNA synthetase</keyword>
<feature type="binding site" evidence="15">
    <location>
        <position position="470"/>
    </location>
    <ligand>
        <name>Mg(2+)</name>
        <dbReference type="ChEBI" id="CHEBI:18420"/>
        <note>shared with alpha subunit</note>
    </ligand>
</feature>
<dbReference type="InterPro" id="IPR002547">
    <property type="entry name" value="tRNA-bd_dom"/>
</dbReference>
<dbReference type="InterPro" id="IPR036690">
    <property type="entry name" value="Fdx_antiC-bd_sf"/>
</dbReference>
<evidence type="ECO:0000256" key="9">
    <source>
        <dbReference type="ARBA" id="ARBA00022840"/>
    </source>
</evidence>
<evidence type="ECO:0000259" key="19">
    <source>
        <dbReference type="PROSITE" id="PS51483"/>
    </source>
</evidence>
<dbReference type="InterPro" id="IPR005147">
    <property type="entry name" value="tRNA_synthase_B5-dom"/>
</dbReference>
<keyword evidence="10 15" id="KW-0460">Magnesium</keyword>
<accession>A0A939G9F3</accession>
<keyword evidence="6 15" id="KW-0436">Ligase</keyword>
<dbReference type="PROSITE" id="PS51447">
    <property type="entry name" value="FDX_ACB"/>
    <property type="match status" value="1"/>
</dbReference>
<dbReference type="GO" id="GO:0004826">
    <property type="term" value="F:phenylalanine-tRNA ligase activity"/>
    <property type="evidence" value="ECO:0007669"/>
    <property type="project" value="UniProtKB-UniRule"/>
</dbReference>
<dbReference type="NCBIfam" id="TIGR00472">
    <property type="entry name" value="pheT_bact"/>
    <property type="match status" value="1"/>
</dbReference>
<evidence type="ECO:0000313" key="20">
    <source>
        <dbReference type="EMBL" id="MBO0934246.1"/>
    </source>
</evidence>
<dbReference type="SUPFAM" id="SSF54991">
    <property type="entry name" value="Anticodon-binding domain of PheRS"/>
    <property type="match status" value="1"/>
</dbReference>
<dbReference type="Pfam" id="PF03147">
    <property type="entry name" value="FDX-ACB"/>
    <property type="match status" value="1"/>
</dbReference>
<dbReference type="GO" id="GO:0000287">
    <property type="term" value="F:magnesium ion binding"/>
    <property type="evidence" value="ECO:0007669"/>
    <property type="project" value="UniProtKB-UniRule"/>
</dbReference>
<evidence type="ECO:0000256" key="10">
    <source>
        <dbReference type="ARBA" id="ARBA00022842"/>
    </source>
</evidence>
<dbReference type="Pfam" id="PF01588">
    <property type="entry name" value="tRNA_bind"/>
    <property type="match status" value="1"/>
</dbReference>
<dbReference type="SUPFAM" id="SSF55681">
    <property type="entry name" value="Class II aaRS and biotin synthetases"/>
    <property type="match status" value="1"/>
</dbReference>
<dbReference type="Pfam" id="PF03484">
    <property type="entry name" value="B5"/>
    <property type="match status" value="1"/>
</dbReference>
<dbReference type="FunFam" id="3.50.40.10:FF:000001">
    <property type="entry name" value="Phenylalanine--tRNA ligase beta subunit"/>
    <property type="match status" value="1"/>
</dbReference>
<keyword evidence="12 15" id="KW-0648">Protein biosynthesis</keyword>
<dbReference type="InterPro" id="IPR005121">
    <property type="entry name" value="Fdx_antiC-bd"/>
</dbReference>
<dbReference type="SMART" id="SM00874">
    <property type="entry name" value="B5"/>
    <property type="match status" value="1"/>
</dbReference>
<organism evidence="20 21">
    <name type="scientific">Fibrella aquatilis</name>
    <dbReference type="NCBI Taxonomy" id="2817059"/>
    <lineage>
        <taxon>Bacteria</taxon>
        <taxon>Pseudomonadati</taxon>
        <taxon>Bacteroidota</taxon>
        <taxon>Cytophagia</taxon>
        <taxon>Cytophagales</taxon>
        <taxon>Spirosomataceae</taxon>
        <taxon>Fibrella</taxon>
    </lineage>
</organism>
<evidence type="ECO:0000256" key="16">
    <source>
        <dbReference type="PROSITE-ProRule" id="PRU00209"/>
    </source>
</evidence>
<reference evidence="20 21" key="1">
    <citation type="submission" date="2021-03" db="EMBL/GenBank/DDBJ databases">
        <title>Fibrella sp. HMF5036 genome sequencing and assembly.</title>
        <authorList>
            <person name="Kang H."/>
            <person name="Kim H."/>
            <person name="Bae S."/>
            <person name="Joh K."/>
        </authorList>
    </citation>
    <scope>NUCLEOTIDE SEQUENCE [LARGE SCALE GENOMIC DNA]</scope>
    <source>
        <strain evidence="20 21">HMF5036</strain>
    </source>
</reference>
<evidence type="ECO:0000256" key="2">
    <source>
        <dbReference type="ARBA" id="ARBA00008653"/>
    </source>
</evidence>
<dbReference type="FunFam" id="2.40.50.140:FF:000045">
    <property type="entry name" value="Phenylalanine--tRNA ligase beta subunit"/>
    <property type="match status" value="1"/>
</dbReference>
<dbReference type="CDD" id="cd02796">
    <property type="entry name" value="tRNA_bind_bactPheRS"/>
    <property type="match status" value="1"/>
</dbReference>
<dbReference type="RefSeq" id="WP_207338212.1">
    <property type="nucleotide sequence ID" value="NZ_JAFMYU010000029.1"/>
</dbReference>
<dbReference type="FunFam" id="3.30.70.380:FF:000001">
    <property type="entry name" value="Phenylalanine--tRNA ligase beta subunit"/>
    <property type="match status" value="1"/>
</dbReference>
<keyword evidence="9 15" id="KW-0067">ATP-binding</keyword>
<keyword evidence="21" id="KW-1185">Reference proteome</keyword>
<dbReference type="GO" id="GO:0006432">
    <property type="term" value="P:phenylalanyl-tRNA aminoacylation"/>
    <property type="evidence" value="ECO:0007669"/>
    <property type="project" value="UniProtKB-UniRule"/>
</dbReference>
<feature type="domain" description="FDX-ACB" evidence="18">
    <location>
        <begin position="723"/>
        <end position="816"/>
    </location>
</feature>
<comment type="cofactor">
    <cofactor evidence="15">
        <name>Mg(2+)</name>
        <dbReference type="ChEBI" id="CHEBI:18420"/>
    </cofactor>
    <text evidence="15">Binds 2 magnesium ions per tetramer.</text>
</comment>
<dbReference type="PANTHER" id="PTHR10947:SF0">
    <property type="entry name" value="PHENYLALANINE--TRNA LIGASE BETA SUBUNIT"/>
    <property type="match status" value="1"/>
</dbReference>
<name>A0A939G9F3_9BACT</name>
<evidence type="ECO:0000256" key="5">
    <source>
        <dbReference type="ARBA" id="ARBA00022555"/>
    </source>
</evidence>
<dbReference type="SMART" id="SM00873">
    <property type="entry name" value="B3_4"/>
    <property type="match status" value="1"/>
</dbReference>
<evidence type="ECO:0000256" key="11">
    <source>
        <dbReference type="ARBA" id="ARBA00022884"/>
    </source>
</evidence>
<gene>
    <name evidence="15" type="primary">pheT</name>
    <name evidence="20" type="ORF">J2I48_24780</name>
</gene>
<dbReference type="NCBIfam" id="NF045760">
    <property type="entry name" value="YtpR"/>
    <property type="match status" value="1"/>
</dbReference>
<sequence length="817" mass="89427">MNISYKWLTQFIDLEQSPAELDHILTSTGLEVDSIETVEAVPGGLAGVVIGTVLTCQRHPDADKLSITTVDVGGEQPLNIVCGAPNVAAGQRVVVATVGATLYPTNGAGTPAEPLQIKKAKIRGAASEGMICAEDEIGLGQSHAGIMVLTTDVPNGTPAARYFQLEADHRIEIGLTPNRADAASHLGVARDLRAVLGKPVKWPSAEAFQVHSTDFTLDVRVEDTEACPRYTGLTINDLTVKESPDWLKKRLLSIGLTPINNVVDVTNYVLHGLGQPMHAFDADAITSGAVVVKTLPAGTPFVTLDGTERKLTATDLMICNGDGTEGMCIGGVFGGKTSGVSEKTTRIFLECAYFSPASIRKTAQHHGLKTDASFRYERGTDPNMPPFALKYAALLIQEVAGGHVSSDIVDLYPNPIQDFRVAVSYKNIDRLIGIKIDYERVHEILHALDIQTVDLTENGFTALVPPYRVDVTREADVVEEILRIYGLDNVPLSDHLAADTLSDFPVVDANQLQARVGQLLAANGFVETMSLSMTRPAYHDALRPSLPLADVRLLNPLSEELSVMRQSLLFSVLDALVYNLNRRQRDLKLFEFGTTYGHQPATEGKAGKYVENPRLALALVGDQTAETWQHKAQSIGFHDLTAIVKQILSVLRVQPTGQQPADSTVFQYGLTYTLNQKPIVTFGLVQPKLAKLADTKQPVYYADFDWKALLKQYRAALAYTEVPRFPDVRRDLSLVIDKSVTFEQIDRLAKQTERKLLQRLTVFDVFEGPQLGTDKKAYAVSFTLQDPTQTLTDTVIDKTMQRLITAFERDLGATIRK</sequence>
<feature type="binding site" evidence="15">
    <location>
        <position position="479"/>
    </location>
    <ligand>
        <name>Mg(2+)</name>
        <dbReference type="ChEBI" id="CHEBI:18420"/>
        <note>shared with alpha subunit</note>
    </ligand>
</feature>
<evidence type="ECO:0000256" key="13">
    <source>
        <dbReference type="ARBA" id="ARBA00023146"/>
    </source>
</evidence>
<comment type="subcellular location">
    <subcellularLocation>
        <location evidence="1 15">Cytoplasm</location>
    </subcellularLocation>
</comment>